<reference evidence="2" key="1">
    <citation type="journal article" date="2020" name="Microb. Genom.">
        <title>Genetic diversity of clinical and environmental Mucorales isolates obtained from an investigation of mucormycosis cases among solid organ transplant recipients.</title>
        <authorList>
            <person name="Nguyen M.H."/>
            <person name="Kaul D."/>
            <person name="Muto C."/>
            <person name="Cheng S.J."/>
            <person name="Richter R.A."/>
            <person name="Bruno V.M."/>
            <person name="Liu G."/>
            <person name="Beyhan S."/>
            <person name="Sundermann A.J."/>
            <person name="Mounaud S."/>
            <person name="Pasculle A.W."/>
            <person name="Nierman W.C."/>
            <person name="Driscoll E."/>
            <person name="Cumbie R."/>
            <person name="Clancy C.J."/>
            <person name="Dupont C.L."/>
        </authorList>
    </citation>
    <scope>NUCLEOTIDE SEQUENCE</scope>
    <source>
        <strain evidence="2">GL11</strain>
    </source>
</reference>
<dbReference type="EMBL" id="JAANQT010000569">
    <property type="protein sequence ID" value="KAG1309932.1"/>
    <property type="molecule type" value="Genomic_DNA"/>
</dbReference>
<name>A0A9P6XBI5_RHIOR</name>
<dbReference type="AlphaFoldDB" id="A0A9P6XBI5"/>
<evidence type="ECO:0000313" key="2">
    <source>
        <dbReference type="EMBL" id="KAG1309932.1"/>
    </source>
</evidence>
<dbReference type="Proteomes" id="UP000716291">
    <property type="component" value="Unassembled WGS sequence"/>
</dbReference>
<comment type="caution">
    <text evidence="2">The sequence shown here is derived from an EMBL/GenBank/DDBJ whole genome shotgun (WGS) entry which is preliminary data.</text>
</comment>
<proteinExistence type="predicted"/>
<feature type="region of interest" description="Disordered" evidence="1">
    <location>
        <begin position="36"/>
        <end position="63"/>
    </location>
</feature>
<accession>A0A9P6XBI5</accession>
<organism evidence="2 3">
    <name type="scientific">Rhizopus oryzae</name>
    <name type="common">Mucormycosis agent</name>
    <name type="synonym">Rhizopus arrhizus var. delemar</name>
    <dbReference type="NCBI Taxonomy" id="64495"/>
    <lineage>
        <taxon>Eukaryota</taxon>
        <taxon>Fungi</taxon>
        <taxon>Fungi incertae sedis</taxon>
        <taxon>Mucoromycota</taxon>
        <taxon>Mucoromycotina</taxon>
        <taxon>Mucoromycetes</taxon>
        <taxon>Mucorales</taxon>
        <taxon>Mucorineae</taxon>
        <taxon>Rhizopodaceae</taxon>
        <taxon>Rhizopus</taxon>
    </lineage>
</organism>
<gene>
    <name evidence="2" type="ORF">G6F64_004934</name>
</gene>
<sequence length="504" mass="57822">MIISLLEDSLFNDLNPTSKNDAQRLDWLKDDYEITVSSPPSTPSFKRKRSTSETAHERKMQKLSSNLANDIARGLSMEDDDDDDESSDQEMISWNKLNRGDNPMPTLRRISLSGNTGSSHSLEQWMRGQAELNHMSYSKYKQVSDERQKFLRKELELLQASNQTFEQLRDHLHKVLRLADELSGDHTLNFMQIFPEWSVYENRVNKLATFVQSMEDMNSSIHATIPRTSDLLEDIKGLQNILDTKLALYGDALTQNGLEWKAMGLPVDDRLLDATKQWLYNLCIGLMEALDSECKKIGNRVTDMSELYELPVVGEELMTSILIGLEFISEASMCIGYTCLKIIYSCRTMVTIYGQWMCENLSRLHDKEDEDEKRMVPSKRVDIRYMQLLDNMTQTISCLLVLSDLQIISNGDFTPQELSIENLSAVLVEFTIRAIGVIETEKNQKRVTGNIMTNPQTTFVYMTELLLTFVDRVIELGGTDVNYNRRMQTLHTHLEDIENSLKSS</sequence>
<evidence type="ECO:0000256" key="1">
    <source>
        <dbReference type="SAM" id="MobiDB-lite"/>
    </source>
</evidence>
<evidence type="ECO:0000313" key="3">
    <source>
        <dbReference type="Proteomes" id="UP000716291"/>
    </source>
</evidence>
<dbReference type="OrthoDB" id="2162799at2759"/>
<feature type="compositionally biased region" description="Basic and acidic residues" evidence="1">
    <location>
        <begin position="50"/>
        <end position="60"/>
    </location>
</feature>
<protein>
    <submittedName>
        <fullName evidence="2">Uncharacterized protein</fullName>
    </submittedName>
</protein>
<keyword evidence="3" id="KW-1185">Reference proteome</keyword>